<feature type="compositionally biased region" description="Gly residues" evidence="1">
    <location>
        <begin position="210"/>
        <end position="221"/>
    </location>
</feature>
<accession>A0A6M0CLX2</accession>
<evidence type="ECO:0000313" key="3">
    <source>
        <dbReference type="EMBL" id="NER18652.1"/>
    </source>
</evidence>
<dbReference type="AlphaFoldDB" id="A0A6M0CLX2"/>
<evidence type="ECO:0000256" key="1">
    <source>
        <dbReference type="SAM" id="MobiDB-lite"/>
    </source>
</evidence>
<feature type="compositionally biased region" description="Low complexity" evidence="1">
    <location>
        <begin position="92"/>
        <end position="102"/>
    </location>
</feature>
<dbReference type="Proteomes" id="UP000474296">
    <property type="component" value="Unassembled WGS sequence"/>
</dbReference>
<keyword evidence="2" id="KW-1133">Transmembrane helix</keyword>
<protein>
    <submittedName>
        <fullName evidence="3">Energy transducer TonB</fullName>
    </submittedName>
</protein>
<sequence length="307" mass="33113">MRGFKTKYEKQSAAITTVIGIVILFLLFFFVTLDPDDIPVEYGMEVNFGTTDFGSGNKQPKQKIRQAPTPKISEPEKVEETKPQEEAKPSEPAKAAETTKAENVLTQEQEEAIAIKKAEEAKKIAEAAERKAKADAERKEREEAERKERERLAAIAKAKAEQDAKKKKLDALLGGVTDSDGTDSGSEGDDNQAGDKGKESGDPNASGYYGKAGNGRGGNYQLGGRAPLSRPKPEYICNEEGVVVVQISVNRSGKVISATPGARGTTNSASCLLDKAKAAALKTKWESDSSAPDKQVGKIIYNFKLTE</sequence>
<reference evidence="3 4" key="1">
    <citation type="submission" date="2020-01" db="EMBL/GenBank/DDBJ databases">
        <title>Spongiivirga citrea KCTC 32990T.</title>
        <authorList>
            <person name="Wang G."/>
        </authorList>
    </citation>
    <scope>NUCLEOTIDE SEQUENCE [LARGE SCALE GENOMIC DNA]</scope>
    <source>
        <strain evidence="3 4">KCTC 32990</strain>
    </source>
</reference>
<name>A0A6M0CLX2_9FLAO</name>
<keyword evidence="4" id="KW-1185">Reference proteome</keyword>
<gene>
    <name evidence="3" type="ORF">GWK10_15635</name>
</gene>
<dbReference type="RefSeq" id="WP_164033330.1">
    <property type="nucleotide sequence ID" value="NZ_JAABOQ010000006.1"/>
</dbReference>
<evidence type="ECO:0000256" key="2">
    <source>
        <dbReference type="SAM" id="Phobius"/>
    </source>
</evidence>
<keyword evidence="2" id="KW-0812">Transmembrane</keyword>
<feature type="region of interest" description="Disordered" evidence="1">
    <location>
        <begin position="122"/>
        <end position="226"/>
    </location>
</feature>
<dbReference type="EMBL" id="JAABOQ010000006">
    <property type="protein sequence ID" value="NER18652.1"/>
    <property type="molecule type" value="Genomic_DNA"/>
</dbReference>
<feature type="compositionally biased region" description="Polar residues" evidence="1">
    <location>
        <begin position="50"/>
        <end position="59"/>
    </location>
</feature>
<feature type="region of interest" description="Disordered" evidence="1">
    <location>
        <begin position="50"/>
        <end position="107"/>
    </location>
</feature>
<feature type="transmembrane region" description="Helical" evidence="2">
    <location>
        <begin position="12"/>
        <end position="31"/>
    </location>
</feature>
<feature type="compositionally biased region" description="Basic and acidic residues" evidence="1">
    <location>
        <begin position="73"/>
        <end position="91"/>
    </location>
</feature>
<feature type="compositionally biased region" description="Low complexity" evidence="1">
    <location>
        <begin position="171"/>
        <end position="185"/>
    </location>
</feature>
<feature type="compositionally biased region" description="Basic and acidic residues" evidence="1">
    <location>
        <begin position="122"/>
        <end position="164"/>
    </location>
</feature>
<proteinExistence type="predicted"/>
<evidence type="ECO:0000313" key="4">
    <source>
        <dbReference type="Proteomes" id="UP000474296"/>
    </source>
</evidence>
<keyword evidence="2" id="KW-0472">Membrane</keyword>
<organism evidence="3 4">
    <name type="scientific">Spongiivirga citrea</name>
    <dbReference type="NCBI Taxonomy" id="1481457"/>
    <lineage>
        <taxon>Bacteria</taxon>
        <taxon>Pseudomonadati</taxon>
        <taxon>Bacteroidota</taxon>
        <taxon>Flavobacteriia</taxon>
        <taxon>Flavobacteriales</taxon>
        <taxon>Flavobacteriaceae</taxon>
        <taxon>Spongiivirga</taxon>
    </lineage>
</organism>
<comment type="caution">
    <text evidence="3">The sequence shown here is derived from an EMBL/GenBank/DDBJ whole genome shotgun (WGS) entry which is preliminary data.</text>
</comment>